<feature type="region of interest" description="Disordered" evidence="1">
    <location>
        <begin position="20"/>
        <end position="41"/>
    </location>
</feature>
<accession>A0A3N0ZAQ5</accession>
<evidence type="ECO:0000313" key="2">
    <source>
        <dbReference type="EMBL" id="ROL55028.1"/>
    </source>
</evidence>
<proteinExistence type="predicted"/>
<reference evidence="2 3" key="1">
    <citation type="submission" date="2018-10" db="EMBL/GenBank/DDBJ databases">
        <title>Genome assembly for a Yunnan-Guizhou Plateau 3E fish, Anabarilius grahami (Regan), and its evolutionary and genetic applications.</title>
        <authorList>
            <person name="Jiang W."/>
        </authorList>
    </citation>
    <scope>NUCLEOTIDE SEQUENCE [LARGE SCALE GENOMIC DNA]</scope>
    <source>
        <strain evidence="2">AG-KIZ</strain>
        <tissue evidence="2">Muscle</tissue>
    </source>
</reference>
<evidence type="ECO:0000256" key="1">
    <source>
        <dbReference type="SAM" id="MobiDB-lite"/>
    </source>
</evidence>
<organism evidence="2 3">
    <name type="scientific">Anabarilius grahami</name>
    <name type="common">Kanglang fish</name>
    <name type="synonym">Barilius grahami</name>
    <dbReference type="NCBI Taxonomy" id="495550"/>
    <lineage>
        <taxon>Eukaryota</taxon>
        <taxon>Metazoa</taxon>
        <taxon>Chordata</taxon>
        <taxon>Craniata</taxon>
        <taxon>Vertebrata</taxon>
        <taxon>Euteleostomi</taxon>
        <taxon>Actinopterygii</taxon>
        <taxon>Neopterygii</taxon>
        <taxon>Teleostei</taxon>
        <taxon>Ostariophysi</taxon>
        <taxon>Cypriniformes</taxon>
        <taxon>Xenocyprididae</taxon>
        <taxon>Xenocypridinae</taxon>
        <taxon>Xenocypridinae incertae sedis</taxon>
        <taxon>Anabarilius</taxon>
    </lineage>
</organism>
<sequence length="169" mass="18327">MSQQDPFQALVDTLRRTLTINPPPPPVITSPSPAPAVPTVSTVPSPSSPVFTSPMARPAPYSGSVEDCSGFILQCELVLEMQPHLYPTETAKIATTSGSSALRSGPWRGGWKGFGCPLKRIRMELNEESSGQEQENLRFSDNTILPFVNPEPYTDDYDFSVIVAACLSI</sequence>
<dbReference type="EMBL" id="RJVU01003594">
    <property type="protein sequence ID" value="ROL55028.1"/>
    <property type="molecule type" value="Genomic_DNA"/>
</dbReference>
<protein>
    <submittedName>
        <fullName evidence="2">Uncharacterized protein</fullName>
    </submittedName>
</protein>
<name>A0A3N0ZAQ5_ANAGA</name>
<feature type="compositionally biased region" description="Pro residues" evidence="1">
    <location>
        <begin position="21"/>
        <end position="36"/>
    </location>
</feature>
<dbReference type="Proteomes" id="UP000281406">
    <property type="component" value="Unassembled WGS sequence"/>
</dbReference>
<comment type="caution">
    <text evidence="2">The sequence shown here is derived from an EMBL/GenBank/DDBJ whole genome shotgun (WGS) entry which is preliminary data.</text>
</comment>
<keyword evidence="3" id="KW-1185">Reference proteome</keyword>
<gene>
    <name evidence="2" type="ORF">DPX16_20289</name>
</gene>
<dbReference type="AlphaFoldDB" id="A0A3N0ZAQ5"/>
<evidence type="ECO:0000313" key="3">
    <source>
        <dbReference type="Proteomes" id="UP000281406"/>
    </source>
</evidence>